<accession>A0A384JJK3</accession>
<feature type="compositionally biased region" description="Polar residues" evidence="1">
    <location>
        <begin position="61"/>
        <end position="71"/>
    </location>
</feature>
<feature type="region of interest" description="Disordered" evidence="1">
    <location>
        <begin position="1"/>
        <end position="71"/>
    </location>
</feature>
<dbReference type="RefSeq" id="XP_001560472.2">
    <property type="nucleotide sequence ID" value="XM_001560422.2"/>
</dbReference>
<gene>
    <name evidence="2" type="ORF">BCIN_06g02650</name>
</gene>
<dbReference type="EMBL" id="CP009810">
    <property type="protein sequence ID" value="ATZ50779.1"/>
    <property type="molecule type" value="Genomic_DNA"/>
</dbReference>
<dbReference type="AlphaFoldDB" id="A0A384JJK3"/>
<organism evidence="2 3">
    <name type="scientific">Botryotinia fuckeliana (strain B05.10)</name>
    <name type="common">Noble rot fungus</name>
    <name type="synonym">Botrytis cinerea</name>
    <dbReference type="NCBI Taxonomy" id="332648"/>
    <lineage>
        <taxon>Eukaryota</taxon>
        <taxon>Fungi</taxon>
        <taxon>Dikarya</taxon>
        <taxon>Ascomycota</taxon>
        <taxon>Pezizomycotina</taxon>
        <taxon>Leotiomycetes</taxon>
        <taxon>Helotiales</taxon>
        <taxon>Sclerotiniaceae</taxon>
        <taxon>Botrytis</taxon>
    </lineage>
</organism>
<dbReference type="Proteomes" id="UP000001798">
    <property type="component" value="Chromosome 6"/>
</dbReference>
<reference evidence="2 3" key="2">
    <citation type="journal article" date="2012" name="Eukaryot. Cell">
        <title>Genome update of Botrytis cinerea strains B05.10 and T4.</title>
        <authorList>
            <person name="Staats M."/>
            <person name="van Kan J.A."/>
        </authorList>
    </citation>
    <scope>NUCLEOTIDE SEQUENCE [LARGE SCALE GENOMIC DNA]</scope>
    <source>
        <strain evidence="2 3">B05.10</strain>
    </source>
</reference>
<dbReference type="KEGG" id="bfu:BCIN_06g02650"/>
<evidence type="ECO:0000313" key="3">
    <source>
        <dbReference type="Proteomes" id="UP000001798"/>
    </source>
</evidence>
<dbReference type="GeneID" id="5441113"/>
<reference evidence="2 3" key="3">
    <citation type="journal article" date="2017" name="Mol. Plant Pathol.">
        <title>A gapless genome sequence of the fungus Botrytis cinerea.</title>
        <authorList>
            <person name="Van Kan J.A."/>
            <person name="Stassen J.H."/>
            <person name="Mosbach A."/>
            <person name="Van Der Lee T.A."/>
            <person name="Faino L."/>
            <person name="Farmer A.D."/>
            <person name="Papasotiriou D.G."/>
            <person name="Zhou S."/>
            <person name="Seidl M.F."/>
            <person name="Cottam E."/>
            <person name="Edel D."/>
            <person name="Hahn M."/>
            <person name="Schwartz D.C."/>
            <person name="Dietrich R.A."/>
            <person name="Widdison S."/>
            <person name="Scalliet G."/>
        </authorList>
    </citation>
    <scope>NUCLEOTIDE SEQUENCE [LARGE SCALE GENOMIC DNA]</scope>
    <source>
        <strain evidence="2 3">B05.10</strain>
    </source>
</reference>
<dbReference type="VEuPathDB" id="FungiDB:Bcin06g02650"/>
<proteinExistence type="predicted"/>
<feature type="compositionally biased region" description="Basic and acidic residues" evidence="1">
    <location>
        <begin position="1"/>
        <end position="20"/>
    </location>
</feature>
<keyword evidence="3" id="KW-1185">Reference proteome</keyword>
<dbReference type="OrthoDB" id="3532614at2759"/>
<protein>
    <submittedName>
        <fullName evidence="2">Uncharacterized protein</fullName>
    </submittedName>
</protein>
<evidence type="ECO:0000256" key="1">
    <source>
        <dbReference type="SAM" id="MobiDB-lite"/>
    </source>
</evidence>
<evidence type="ECO:0000313" key="2">
    <source>
        <dbReference type="EMBL" id="ATZ50779.1"/>
    </source>
</evidence>
<reference evidence="2 3" key="1">
    <citation type="journal article" date="2011" name="PLoS Genet.">
        <title>Genomic analysis of the necrotrophic fungal pathogens Sclerotinia sclerotiorum and Botrytis cinerea.</title>
        <authorList>
            <person name="Amselem J."/>
            <person name="Cuomo C.A."/>
            <person name="van Kan J.A."/>
            <person name="Viaud M."/>
            <person name="Benito E.P."/>
            <person name="Couloux A."/>
            <person name="Coutinho P.M."/>
            <person name="de Vries R.P."/>
            <person name="Dyer P.S."/>
            <person name="Fillinger S."/>
            <person name="Fournier E."/>
            <person name="Gout L."/>
            <person name="Hahn M."/>
            <person name="Kohn L."/>
            <person name="Lapalu N."/>
            <person name="Plummer K.M."/>
            <person name="Pradier J.M."/>
            <person name="Quevillon E."/>
            <person name="Sharon A."/>
            <person name="Simon A."/>
            <person name="ten Have A."/>
            <person name="Tudzynski B."/>
            <person name="Tudzynski P."/>
            <person name="Wincker P."/>
            <person name="Andrew M."/>
            <person name="Anthouard V."/>
            <person name="Beever R.E."/>
            <person name="Beffa R."/>
            <person name="Benoit I."/>
            <person name="Bouzid O."/>
            <person name="Brault B."/>
            <person name="Chen Z."/>
            <person name="Choquer M."/>
            <person name="Collemare J."/>
            <person name="Cotton P."/>
            <person name="Danchin E.G."/>
            <person name="Da Silva C."/>
            <person name="Gautier A."/>
            <person name="Giraud C."/>
            <person name="Giraud T."/>
            <person name="Gonzalez C."/>
            <person name="Grossetete S."/>
            <person name="Guldener U."/>
            <person name="Henrissat B."/>
            <person name="Howlett B.J."/>
            <person name="Kodira C."/>
            <person name="Kretschmer M."/>
            <person name="Lappartient A."/>
            <person name="Leroch M."/>
            <person name="Levis C."/>
            <person name="Mauceli E."/>
            <person name="Neuveglise C."/>
            <person name="Oeser B."/>
            <person name="Pearson M."/>
            <person name="Poulain J."/>
            <person name="Poussereau N."/>
            <person name="Quesneville H."/>
            <person name="Rascle C."/>
            <person name="Schumacher J."/>
            <person name="Segurens B."/>
            <person name="Sexton A."/>
            <person name="Silva E."/>
            <person name="Sirven C."/>
            <person name="Soanes D.M."/>
            <person name="Talbot N.J."/>
            <person name="Templeton M."/>
            <person name="Yandava C."/>
            <person name="Yarden O."/>
            <person name="Zeng Q."/>
            <person name="Rollins J.A."/>
            <person name="Lebrun M.H."/>
            <person name="Dickman M."/>
        </authorList>
    </citation>
    <scope>NUCLEOTIDE SEQUENCE [LARGE SCALE GENOMIC DNA]</scope>
    <source>
        <strain evidence="2 3">B05.10</strain>
    </source>
</reference>
<sequence>MMGEESKVSNPTEDKPAKEKRERKHRQGFYNRDRRMHGVQSAYGFWKAPGREGAEQDAADASNSDWTSNSE</sequence>
<name>A0A384JJK3_BOTFB</name>